<gene>
    <name evidence="2" type="ORF">PUN28_011093</name>
</gene>
<keyword evidence="1" id="KW-0812">Transmembrane</keyword>
<evidence type="ECO:0000313" key="2">
    <source>
        <dbReference type="EMBL" id="KAL0115974.1"/>
    </source>
</evidence>
<feature type="transmembrane region" description="Helical" evidence="1">
    <location>
        <begin position="47"/>
        <end position="70"/>
    </location>
</feature>
<dbReference type="EMBL" id="JADYXP020000010">
    <property type="protein sequence ID" value="KAL0115974.1"/>
    <property type="molecule type" value="Genomic_DNA"/>
</dbReference>
<reference evidence="2 3" key="1">
    <citation type="submission" date="2023-03" db="EMBL/GenBank/DDBJ databases">
        <title>High recombination rates correlate with genetic variation in Cardiocondyla obscurior ants.</title>
        <authorList>
            <person name="Errbii M."/>
        </authorList>
    </citation>
    <scope>NUCLEOTIDE SEQUENCE [LARGE SCALE GENOMIC DNA]</scope>
    <source>
        <strain evidence="2">Alpha-2009</strain>
        <tissue evidence="2">Whole body</tissue>
    </source>
</reference>
<accession>A0AAW2FJ37</accession>
<comment type="caution">
    <text evidence="2">The sequence shown here is derived from an EMBL/GenBank/DDBJ whole genome shotgun (WGS) entry which is preliminary data.</text>
</comment>
<evidence type="ECO:0000256" key="1">
    <source>
        <dbReference type="SAM" id="Phobius"/>
    </source>
</evidence>
<protein>
    <submittedName>
        <fullName evidence="2">Uncharacterized protein</fullName>
    </submittedName>
</protein>
<organism evidence="2 3">
    <name type="scientific">Cardiocondyla obscurior</name>
    <dbReference type="NCBI Taxonomy" id="286306"/>
    <lineage>
        <taxon>Eukaryota</taxon>
        <taxon>Metazoa</taxon>
        <taxon>Ecdysozoa</taxon>
        <taxon>Arthropoda</taxon>
        <taxon>Hexapoda</taxon>
        <taxon>Insecta</taxon>
        <taxon>Pterygota</taxon>
        <taxon>Neoptera</taxon>
        <taxon>Endopterygota</taxon>
        <taxon>Hymenoptera</taxon>
        <taxon>Apocrita</taxon>
        <taxon>Aculeata</taxon>
        <taxon>Formicoidea</taxon>
        <taxon>Formicidae</taxon>
        <taxon>Myrmicinae</taxon>
        <taxon>Cardiocondyla</taxon>
    </lineage>
</organism>
<keyword evidence="1" id="KW-0472">Membrane</keyword>
<sequence length="115" mass="13847">MNFFLRYFSGNLFQKDPYLIRKIQRNVIRPTSKCRNYFFPVAPPSCLDIFVCIYIVQNVLVFSSIVVIIYSRIIKIDMVMQWCFSNFIFSKCFRACWRFFLERMLICNIILAPLE</sequence>
<dbReference type="Proteomes" id="UP001430953">
    <property type="component" value="Unassembled WGS sequence"/>
</dbReference>
<evidence type="ECO:0000313" key="3">
    <source>
        <dbReference type="Proteomes" id="UP001430953"/>
    </source>
</evidence>
<proteinExistence type="predicted"/>
<name>A0AAW2FJ37_9HYME</name>
<keyword evidence="3" id="KW-1185">Reference proteome</keyword>
<dbReference type="AlphaFoldDB" id="A0AAW2FJ37"/>
<keyword evidence="1" id="KW-1133">Transmembrane helix</keyword>